<comment type="caution">
    <text evidence="3">The sequence shown here is derived from an EMBL/GenBank/DDBJ whole genome shotgun (WGS) entry which is preliminary data.</text>
</comment>
<dbReference type="InterPro" id="IPR001538">
    <property type="entry name" value="Man6P_isomerase-2_C"/>
</dbReference>
<dbReference type="EMBL" id="VFMN01000001">
    <property type="protein sequence ID" value="TQJ08860.1"/>
    <property type="molecule type" value="Genomic_DNA"/>
</dbReference>
<feature type="domain" description="Mannose-6-phosphate isomerase type II C-terminal" evidence="2">
    <location>
        <begin position="30"/>
        <end position="133"/>
    </location>
</feature>
<name>A0A542E0I5_9MICO</name>
<protein>
    <submittedName>
        <fullName evidence="3">Mannose-6-phosphate isomerase type 2</fullName>
    </submittedName>
</protein>
<keyword evidence="4" id="KW-1185">Reference proteome</keyword>
<evidence type="ECO:0000313" key="3">
    <source>
        <dbReference type="EMBL" id="TQJ08860.1"/>
    </source>
</evidence>
<feature type="region of interest" description="Disordered" evidence="1">
    <location>
        <begin position="1"/>
        <end position="29"/>
    </location>
</feature>
<evidence type="ECO:0000259" key="2">
    <source>
        <dbReference type="Pfam" id="PF01050"/>
    </source>
</evidence>
<dbReference type="GO" id="GO:0016853">
    <property type="term" value="F:isomerase activity"/>
    <property type="evidence" value="ECO:0007669"/>
    <property type="project" value="UniProtKB-KW"/>
</dbReference>
<evidence type="ECO:0000256" key="1">
    <source>
        <dbReference type="SAM" id="MobiDB-lite"/>
    </source>
</evidence>
<evidence type="ECO:0000313" key="4">
    <source>
        <dbReference type="Proteomes" id="UP000317893"/>
    </source>
</evidence>
<keyword evidence="3" id="KW-0413">Isomerase</keyword>
<reference evidence="3 4" key="1">
    <citation type="submission" date="2019-06" db="EMBL/GenBank/DDBJ databases">
        <title>Sequencing the genomes of 1000 actinobacteria strains.</title>
        <authorList>
            <person name="Klenk H.-P."/>
        </authorList>
    </citation>
    <scope>NUCLEOTIDE SEQUENCE [LARGE SCALE GENOMIC DNA]</scope>
    <source>
        <strain evidence="3 4">DSM 18607</strain>
    </source>
</reference>
<dbReference type="InterPro" id="IPR014710">
    <property type="entry name" value="RmlC-like_jellyroll"/>
</dbReference>
<dbReference type="SUPFAM" id="SSF51182">
    <property type="entry name" value="RmlC-like cupins"/>
    <property type="match status" value="1"/>
</dbReference>
<dbReference type="PANTHER" id="PTHR46390">
    <property type="entry name" value="MANNOSE-1-PHOSPHATE GUANYLYLTRANSFERASE"/>
    <property type="match status" value="1"/>
</dbReference>
<dbReference type="CDD" id="cd02213">
    <property type="entry name" value="cupin_PMI_typeII_C"/>
    <property type="match status" value="1"/>
</dbReference>
<dbReference type="AlphaFoldDB" id="A0A542E0I5"/>
<dbReference type="GO" id="GO:0005976">
    <property type="term" value="P:polysaccharide metabolic process"/>
    <property type="evidence" value="ECO:0007669"/>
    <property type="project" value="InterPro"/>
</dbReference>
<sequence>MSQDVTDAMHTPDEYDGPDPRNPTADIFSAQRPWGGFQQFVSNEQVTVKIITVQPGHRLSLQRHEHRGEMWTVLDGPMDITVGERTWVAQPGEVIWAPSAELHRMGNSGDAPARILEVAFGHFDEGDIERLEDDYAR</sequence>
<dbReference type="InterPro" id="IPR011051">
    <property type="entry name" value="RmlC_Cupin_sf"/>
</dbReference>
<proteinExistence type="predicted"/>
<dbReference type="GO" id="GO:0009298">
    <property type="term" value="P:GDP-mannose biosynthetic process"/>
    <property type="evidence" value="ECO:0007669"/>
    <property type="project" value="TreeGrafter"/>
</dbReference>
<dbReference type="Pfam" id="PF01050">
    <property type="entry name" value="MannoseP_isomer"/>
    <property type="match status" value="1"/>
</dbReference>
<accession>A0A542E0I5</accession>
<dbReference type="Gene3D" id="2.60.120.10">
    <property type="entry name" value="Jelly Rolls"/>
    <property type="match status" value="1"/>
</dbReference>
<dbReference type="RefSeq" id="WP_141848321.1">
    <property type="nucleotide sequence ID" value="NZ_BAAAPR010000005.1"/>
</dbReference>
<dbReference type="PANTHER" id="PTHR46390:SF1">
    <property type="entry name" value="MANNOSE-1-PHOSPHATE GUANYLYLTRANSFERASE"/>
    <property type="match status" value="1"/>
</dbReference>
<organism evidence="3 4">
    <name type="scientific">Lapillicoccus jejuensis</name>
    <dbReference type="NCBI Taxonomy" id="402171"/>
    <lineage>
        <taxon>Bacteria</taxon>
        <taxon>Bacillati</taxon>
        <taxon>Actinomycetota</taxon>
        <taxon>Actinomycetes</taxon>
        <taxon>Micrococcales</taxon>
        <taxon>Intrasporangiaceae</taxon>
        <taxon>Lapillicoccus</taxon>
    </lineage>
</organism>
<dbReference type="GO" id="GO:0004475">
    <property type="term" value="F:mannose-1-phosphate guanylyltransferase (GTP) activity"/>
    <property type="evidence" value="ECO:0007669"/>
    <property type="project" value="TreeGrafter"/>
</dbReference>
<gene>
    <name evidence="3" type="ORF">FB458_1957</name>
</gene>
<dbReference type="InterPro" id="IPR051161">
    <property type="entry name" value="Mannose-6P_isomerase_type2"/>
</dbReference>
<dbReference type="Proteomes" id="UP000317893">
    <property type="component" value="Unassembled WGS sequence"/>
</dbReference>
<dbReference type="OrthoDB" id="9806359at2"/>